<reference evidence="1 2" key="1">
    <citation type="submission" date="2017-10" db="EMBL/GenBank/DDBJ databases">
        <authorList>
            <consortium name="Urmite Genomes"/>
        </authorList>
    </citation>
    <scope>NUCLEOTIDE SEQUENCE [LARGE SCALE GENOMIC DNA]</scope>
    <source>
        <strain evidence="1 2">FB-527</strain>
    </source>
</reference>
<accession>A0A7Z7IQ92</accession>
<comment type="caution">
    <text evidence="1">The sequence shown here is derived from an EMBL/GenBank/DDBJ whole genome shotgun (WGS) entry which is preliminary data.</text>
</comment>
<name>A0A7Z7IQ92_9MYCO</name>
<dbReference type="EMBL" id="OCTY01000002">
    <property type="protein sequence ID" value="SOJ57829.1"/>
    <property type="molecule type" value="Genomic_DNA"/>
</dbReference>
<dbReference type="Proteomes" id="UP000554965">
    <property type="component" value="Unassembled WGS sequence"/>
</dbReference>
<protein>
    <submittedName>
        <fullName evidence="1">Uncharacterized protein</fullName>
    </submittedName>
</protein>
<keyword evidence="2" id="KW-1185">Reference proteome</keyword>
<dbReference type="AlphaFoldDB" id="A0A7Z7IQ92"/>
<organism evidence="1 2">
    <name type="scientific">Mycobacterium simulans</name>
    <dbReference type="NCBI Taxonomy" id="627089"/>
    <lineage>
        <taxon>Bacteria</taxon>
        <taxon>Bacillati</taxon>
        <taxon>Actinomycetota</taxon>
        <taxon>Actinomycetes</taxon>
        <taxon>Mycobacteriales</taxon>
        <taxon>Mycobacteriaceae</taxon>
        <taxon>Mycobacterium</taxon>
    </lineage>
</organism>
<evidence type="ECO:0000313" key="2">
    <source>
        <dbReference type="Proteomes" id="UP000554965"/>
    </source>
</evidence>
<proteinExistence type="predicted"/>
<gene>
    <name evidence="1" type="ORF">MSIMFB_05307</name>
</gene>
<evidence type="ECO:0000313" key="1">
    <source>
        <dbReference type="EMBL" id="SOJ57829.1"/>
    </source>
</evidence>
<sequence length="108" mass="10460">MLAAAPARDGLAGELVSAAASFGSETPGLTGVVSAFDAGPRNGSGFGSIDTVPLALSCVVSGIGNVGFNVAGLFLWGSSAVRQCNAVDFVAAAGFSRPCAPSAGRRGA</sequence>